<proteinExistence type="predicted"/>
<organism evidence="2 3">
    <name type="scientific">Nostoc flagelliforme CCNUN1</name>
    <dbReference type="NCBI Taxonomy" id="2038116"/>
    <lineage>
        <taxon>Bacteria</taxon>
        <taxon>Bacillati</taxon>
        <taxon>Cyanobacteriota</taxon>
        <taxon>Cyanophyceae</taxon>
        <taxon>Nostocales</taxon>
        <taxon>Nostocaceae</taxon>
        <taxon>Nostoc</taxon>
    </lineage>
</organism>
<reference evidence="2 3" key="1">
    <citation type="submission" date="2017-11" db="EMBL/GenBank/DDBJ databases">
        <title>Complete genome of a free-living desiccation-tolerant cyanobacterium and its photosynthetic adaptation to extreme terrestrial habitat.</title>
        <authorList>
            <person name="Shang J."/>
        </authorList>
    </citation>
    <scope>NUCLEOTIDE SEQUENCE [LARGE SCALE GENOMIC DNA]</scope>
    <source>
        <strain evidence="2 3">CCNUN1</strain>
    </source>
</reference>
<sequence length="48" mass="5653">MRLPLPLPFERSLEILHNGIISITAILWWTFYHLKAATYSLNHNFSEP</sequence>
<dbReference type="EMBL" id="CP024785">
    <property type="protein sequence ID" value="AUB38320.1"/>
    <property type="molecule type" value="Genomic_DNA"/>
</dbReference>
<accession>A0A2K8SSJ5</accession>
<feature type="transmembrane region" description="Helical" evidence="1">
    <location>
        <begin position="15"/>
        <end position="34"/>
    </location>
</feature>
<gene>
    <name evidence="2" type="ORF">COO91_04285</name>
</gene>
<dbReference type="AlphaFoldDB" id="A0A2K8SSJ5"/>
<name>A0A2K8SSJ5_9NOSO</name>
<keyword evidence="1" id="KW-0472">Membrane</keyword>
<evidence type="ECO:0000313" key="3">
    <source>
        <dbReference type="Proteomes" id="UP000232003"/>
    </source>
</evidence>
<dbReference type="RefSeq" id="WP_157816543.1">
    <property type="nucleotide sequence ID" value="NZ_CAWNNC010000001.1"/>
</dbReference>
<keyword evidence="1" id="KW-1133">Transmembrane helix</keyword>
<evidence type="ECO:0000256" key="1">
    <source>
        <dbReference type="SAM" id="Phobius"/>
    </source>
</evidence>
<dbReference type="KEGG" id="nfl:COO91_04285"/>
<protein>
    <submittedName>
        <fullName evidence="2">Uncharacterized protein</fullName>
    </submittedName>
</protein>
<dbReference type="Proteomes" id="UP000232003">
    <property type="component" value="Chromosome"/>
</dbReference>
<evidence type="ECO:0000313" key="2">
    <source>
        <dbReference type="EMBL" id="AUB38320.1"/>
    </source>
</evidence>
<keyword evidence="3" id="KW-1185">Reference proteome</keyword>
<keyword evidence="1" id="KW-0812">Transmembrane</keyword>